<dbReference type="SUPFAM" id="SSF52821">
    <property type="entry name" value="Rhodanese/Cell cycle control phosphatase"/>
    <property type="match status" value="2"/>
</dbReference>
<dbReference type="PANTHER" id="PTHR43084">
    <property type="entry name" value="PERSULFIDE DIOXYGENASE ETHE1"/>
    <property type="match status" value="1"/>
</dbReference>
<dbReference type="InterPro" id="IPR051682">
    <property type="entry name" value="Mito_Persulfide_Diox"/>
</dbReference>
<keyword evidence="4" id="KW-1185">Reference proteome</keyword>
<dbReference type="InterPro" id="IPR044528">
    <property type="entry name" value="POD-like_MBL-fold"/>
</dbReference>
<keyword evidence="1" id="KW-0479">Metal-binding</keyword>
<comment type="caution">
    <text evidence="3">The sequence shown here is derived from an EMBL/GenBank/DDBJ whole genome shotgun (WGS) entry which is preliminary data.</text>
</comment>
<reference evidence="3" key="1">
    <citation type="submission" date="2019-05" db="EMBL/GenBank/DDBJ databases">
        <title>Methanoculleus sp. FWC-SCC1, a methanogenic archaeon isolated from deep marine cold seep.</title>
        <authorList>
            <person name="Chen Y.-W."/>
            <person name="Chen S.-C."/>
            <person name="Teng N.-H."/>
            <person name="Lai M.-C."/>
        </authorList>
    </citation>
    <scope>NUCLEOTIDE SEQUENCE</scope>
    <source>
        <strain evidence="3">FWC-SCC1</strain>
    </source>
</reference>
<dbReference type="EMBL" id="VCYH01000011">
    <property type="protein sequence ID" value="MDN7025889.1"/>
    <property type="molecule type" value="Genomic_DNA"/>
</dbReference>
<dbReference type="Proteomes" id="UP001168338">
    <property type="component" value="Unassembled WGS sequence"/>
</dbReference>
<dbReference type="InterPro" id="IPR036866">
    <property type="entry name" value="RibonucZ/Hydroxyglut_hydro"/>
</dbReference>
<evidence type="ECO:0000259" key="2">
    <source>
        <dbReference type="PROSITE" id="PS50206"/>
    </source>
</evidence>
<dbReference type="PANTHER" id="PTHR43084:SF1">
    <property type="entry name" value="PERSULFIDE DIOXYGENASE ETHE1, MITOCHONDRIAL"/>
    <property type="match status" value="1"/>
</dbReference>
<dbReference type="SUPFAM" id="SSF56281">
    <property type="entry name" value="Metallo-hydrolase/oxidoreductase"/>
    <property type="match status" value="1"/>
</dbReference>
<dbReference type="Gene3D" id="3.40.250.10">
    <property type="entry name" value="Rhodanese-like domain"/>
    <property type="match status" value="2"/>
</dbReference>
<dbReference type="InterPro" id="IPR001279">
    <property type="entry name" value="Metallo-B-lactamas"/>
</dbReference>
<dbReference type="Pfam" id="PF00581">
    <property type="entry name" value="Rhodanese"/>
    <property type="match status" value="2"/>
</dbReference>
<evidence type="ECO:0000313" key="4">
    <source>
        <dbReference type="Proteomes" id="UP001168338"/>
    </source>
</evidence>
<dbReference type="PROSITE" id="PS50206">
    <property type="entry name" value="RHODANESE_3"/>
    <property type="match status" value="2"/>
</dbReference>
<accession>A0ABT8MDC4</accession>
<dbReference type="SMART" id="SM00450">
    <property type="entry name" value="RHOD"/>
    <property type="match status" value="2"/>
</dbReference>
<dbReference type="RefSeq" id="WP_301665088.1">
    <property type="nucleotide sequence ID" value="NZ_VCYH01000011.1"/>
</dbReference>
<dbReference type="CDD" id="cd07724">
    <property type="entry name" value="POD-like_MBL-fold"/>
    <property type="match status" value="1"/>
</dbReference>
<dbReference type="Pfam" id="PF00753">
    <property type="entry name" value="Lactamase_B"/>
    <property type="match status" value="1"/>
</dbReference>
<feature type="domain" description="Rhodanese" evidence="2">
    <location>
        <begin position="364"/>
        <end position="453"/>
    </location>
</feature>
<dbReference type="CDD" id="cd00158">
    <property type="entry name" value="RHOD"/>
    <property type="match status" value="2"/>
</dbReference>
<organism evidence="3 4">
    <name type="scientific">Methanoculleus frigidifontis</name>
    <dbReference type="NCBI Taxonomy" id="2584085"/>
    <lineage>
        <taxon>Archaea</taxon>
        <taxon>Methanobacteriati</taxon>
        <taxon>Methanobacteriota</taxon>
        <taxon>Stenosarchaea group</taxon>
        <taxon>Methanomicrobia</taxon>
        <taxon>Methanomicrobiales</taxon>
        <taxon>Methanomicrobiaceae</taxon>
        <taxon>Methanoculleus</taxon>
    </lineage>
</organism>
<sequence>MLFEKVKSDLLAHNSYMIGSGSEAAVIDPRRDCRIYTKIAESRNMTITRIFETHRNEDYVVGSRELARPTGAEIYHGAAIDFGYGNAAGEGDTFSIGTLRLRVLETPGHTKESLSYVLSDTAVSDDPLMVFTGDALFAGDVGRTDLAGDEMREKMSGMLYDSLHDKILPLGDDVIVCPAHGAGSVCGGDISDREYTTIGYEKEHTPLLQWSKADFVEYKKHEHLYVPPYFRKMEDLNLHGPPLIYTIPHLAALSPKAIREMQNAQILDIRSPTSFAGGHVPGSINIWREGLPAFIGYLLKYDDPIVLIDDFNLDLDPVIRHFVRLGYDTITGYLAGGFAAWFRQGRELETAGIWSPRDLAEHLTDPSVFILDVRDITHRERDGYIPGSHHIYVGNLDQNLGRVPRDKHIVAHCDVGYKGSLAASILQKNGYENVTNLLGGTHGWEGAGYSLTRD</sequence>
<dbReference type="InterPro" id="IPR001763">
    <property type="entry name" value="Rhodanese-like_dom"/>
</dbReference>
<feature type="domain" description="Rhodanese" evidence="2">
    <location>
        <begin position="260"/>
        <end position="350"/>
    </location>
</feature>
<evidence type="ECO:0000256" key="1">
    <source>
        <dbReference type="ARBA" id="ARBA00022723"/>
    </source>
</evidence>
<dbReference type="Gene3D" id="3.60.15.10">
    <property type="entry name" value="Ribonuclease Z/Hydroxyacylglutathione hydrolase-like"/>
    <property type="match status" value="1"/>
</dbReference>
<protein>
    <submittedName>
        <fullName evidence="3">MBL fold metallo-hydrolase</fullName>
    </submittedName>
</protein>
<name>A0ABT8MDC4_9EURY</name>
<dbReference type="InterPro" id="IPR036873">
    <property type="entry name" value="Rhodanese-like_dom_sf"/>
</dbReference>
<dbReference type="SMART" id="SM00849">
    <property type="entry name" value="Lactamase_B"/>
    <property type="match status" value="1"/>
</dbReference>
<gene>
    <name evidence="3" type="ORF">FGU65_13525</name>
</gene>
<evidence type="ECO:0000313" key="3">
    <source>
        <dbReference type="EMBL" id="MDN7025889.1"/>
    </source>
</evidence>
<proteinExistence type="predicted"/>